<feature type="domain" description="Inosine monophosphate cyclohydrolase-like" evidence="1">
    <location>
        <begin position="21"/>
        <end position="229"/>
    </location>
</feature>
<dbReference type="InterPro" id="IPR020600">
    <property type="entry name" value="IMP_cyclohydrolase-like"/>
</dbReference>
<dbReference type="InterPro" id="IPR036795">
    <property type="entry name" value="IMP_cyclohydrolase-like_sf"/>
</dbReference>
<evidence type="ECO:0000259" key="1">
    <source>
        <dbReference type="Pfam" id="PF07826"/>
    </source>
</evidence>
<dbReference type="RefSeq" id="WP_166148028.1">
    <property type="nucleotide sequence ID" value="NZ_JAAOIW010000002.1"/>
</dbReference>
<evidence type="ECO:0000313" key="2">
    <source>
        <dbReference type="EMBL" id="NHN29770.1"/>
    </source>
</evidence>
<gene>
    <name evidence="2" type="ORF">G9U52_07965</name>
</gene>
<reference evidence="2" key="1">
    <citation type="submission" date="2020-03" db="EMBL/GenBank/DDBJ databases">
        <title>Draft sequencing of Paenibacilllus sp. S3N08.</title>
        <authorList>
            <person name="Kim D.-U."/>
        </authorList>
    </citation>
    <scope>NUCLEOTIDE SEQUENCE</scope>
    <source>
        <strain evidence="2">S3N08</strain>
    </source>
</reference>
<name>A0ABX0J2Z4_9BACL</name>
<organism evidence="2 3">
    <name type="scientific">Paenibacillus agricola</name>
    <dbReference type="NCBI Taxonomy" id="2716264"/>
    <lineage>
        <taxon>Bacteria</taxon>
        <taxon>Bacillati</taxon>
        <taxon>Bacillota</taxon>
        <taxon>Bacilli</taxon>
        <taxon>Bacillales</taxon>
        <taxon>Paenibacillaceae</taxon>
        <taxon>Paenibacillus</taxon>
    </lineage>
</organism>
<evidence type="ECO:0000313" key="3">
    <source>
        <dbReference type="Proteomes" id="UP001165962"/>
    </source>
</evidence>
<protein>
    <submittedName>
        <fullName evidence="2">Inosine monophosphate cyclohydrolase</fullName>
    </submittedName>
</protein>
<dbReference type="Gene3D" id="3.60.20.20">
    <property type="entry name" value="Inosine monophosphate cyclohydrolase-like"/>
    <property type="match status" value="1"/>
</dbReference>
<dbReference type="Proteomes" id="UP001165962">
    <property type="component" value="Unassembled WGS sequence"/>
</dbReference>
<keyword evidence="3" id="KW-1185">Reference proteome</keyword>
<sequence length="243" mass="26866">MTTTTNHSAENNLESLQGNPYPGRGIIIGLTPDGTRLVQVYWIMGRSVNSRNRVFIQGENGFLRTEAHDPALLTDPSLIIYYPVKHTGGSHIVTNGDQTDTIFEVLNAGGSFEQALTTRTFEPDAPNFTPRISGLVELQNPHCLYKLSILKSNAGNPDQTLRQFFHYAQGIAGQGHLIHTYSGDGDPLPSFSGEPVLVPLYDDIDQTLSAYWDGLNEDNKISLLVKTIRLDNGETEMRVTNKH</sequence>
<accession>A0ABX0J2Z4</accession>
<dbReference type="Pfam" id="PF07826">
    <property type="entry name" value="IMP_cyclohyd"/>
    <property type="match status" value="1"/>
</dbReference>
<dbReference type="EMBL" id="JAAOIW010000002">
    <property type="protein sequence ID" value="NHN29770.1"/>
    <property type="molecule type" value="Genomic_DNA"/>
</dbReference>
<dbReference type="SUPFAM" id="SSF75569">
    <property type="entry name" value="Archaeal IMP cyclohydrolase PurO"/>
    <property type="match status" value="1"/>
</dbReference>
<comment type="caution">
    <text evidence="2">The sequence shown here is derived from an EMBL/GenBank/DDBJ whole genome shotgun (WGS) entry which is preliminary data.</text>
</comment>
<proteinExistence type="predicted"/>